<keyword evidence="2" id="KW-1185">Reference proteome</keyword>
<protein>
    <submittedName>
        <fullName evidence="1">Uncharacterized protein</fullName>
    </submittedName>
</protein>
<gene>
    <name evidence="1" type="ORF">MOQ_003957</name>
</gene>
<dbReference type="Proteomes" id="UP000007350">
    <property type="component" value="Unassembled WGS sequence"/>
</dbReference>
<accession>K2NBF2</accession>
<evidence type="ECO:0000313" key="2">
    <source>
        <dbReference type="Proteomes" id="UP000007350"/>
    </source>
</evidence>
<dbReference type="OrthoDB" id="10404719at2759"/>
<organism evidence="1 2">
    <name type="scientific">Trypanosoma cruzi marinkellei</name>
    <dbReference type="NCBI Taxonomy" id="85056"/>
    <lineage>
        <taxon>Eukaryota</taxon>
        <taxon>Discoba</taxon>
        <taxon>Euglenozoa</taxon>
        <taxon>Kinetoplastea</taxon>
        <taxon>Metakinetoplastina</taxon>
        <taxon>Trypanosomatida</taxon>
        <taxon>Trypanosomatidae</taxon>
        <taxon>Trypanosoma</taxon>
        <taxon>Schizotrypanum</taxon>
    </lineage>
</organism>
<reference evidence="1 2" key="1">
    <citation type="journal article" date="2012" name="BMC Genomics">
        <title>Comparative genomic analysis of human infective Trypanosoma cruzi lineages with the bat-restricted subspecies T. cruzi marinkellei.</title>
        <authorList>
            <person name="Franzen O."/>
            <person name="Talavera-Lopez C."/>
            <person name="Ochaya S."/>
            <person name="Butler C.E."/>
            <person name="Messenger L.A."/>
            <person name="Lewis M.D."/>
            <person name="Llewellyn M.S."/>
            <person name="Marinkelle C.J."/>
            <person name="Tyler K.M."/>
            <person name="Miles M.A."/>
            <person name="Andersson B."/>
        </authorList>
    </citation>
    <scope>NUCLEOTIDE SEQUENCE [LARGE SCALE GENOMIC DNA]</scope>
    <source>
        <strain evidence="1 2">B7</strain>
    </source>
</reference>
<dbReference type="EMBL" id="AHKC01010162">
    <property type="protein sequence ID" value="EKF32196.1"/>
    <property type="molecule type" value="Genomic_DNA"/>
</dbReference>
<evidence type="ECO:0000313" key="1">
    <source>
        <dbReference type="EMBL" id="EKF32196.1"/>
    </source>
</evidence>
<sequence>MLRLAARTVPRCISNHVVTVSRGVAHAEVEAFQSASRRTRQHVSVVAACLPVAGGRPLPLQCTLADGGPSPWKRVDVQWVTRSARCAVTSGNETLRPLIRVACARSSESSESMPVGVAARSSPAAVDGERPSRSSWCEFSSTAMTAAGPSDEWCSQSEQREQLPAKAAEAHHVHAGTGRWAHAEGGGLHAVGATSDRRSHGKVWCTKKATPPARPLRAWWESLQPTGLVARALSCLHSC</sequence>
<comment type="caution">
    <text evidence="1">The sequence shown here is derived from an EMBL/GenBank/DDBJ whole genome shotgun (WGS) entry which is preliminary data.</text>
</comment>
<dbReference type="AlphaFoldDB" id="K2NBF2"/>
<proteinExistence type="predicted"/>
<name>K2NBF2_TRYCR</name>